<accession>G0UA87</accession>
<keyword evidence="3 6" id="KW-0547">Nucleotide-binding</keyword>
<evidence type="ECO:0000256" key="7">
    <source>
        <dbReference type="SAM" id="MobiDB-lite"/>
    </source>
</evidence>
<keyword evidence="2 9" id="KW-0808">Transferase</keyword>
<dbReference type="OMA" id="EYCTERL"/>
<proteinExistence type="predicted"/>
<keyword evidence="5 6" id="KW-0067">ATP-binding</keyword>
<dbReference type="CDD" id="cd06606">
    <property type="entry name" value="STKc_MAPKKK"/>
    <property type="match status" value="1"/>
</dbReference>
<dbReference type="Pfam" id="PF00069">
    <property type="entry name" value="Pkinase"/>
    <property type="match status" value="1"/>
</dbReference>
<dbReference type="PROSITE" id="PS00107">
    <property type="entry name" value="PROTEIN_KINASE_ATP"/>
    <property type="match status" value="1"/>
</dbReference>
<evidence type="ECO:0000256" key="6">
    <source>
        <dbReference type="PROSITE-ProRule" id="PRU10141"/>
    </source>
</evidence>
<dbReference type="GO" id="GO:0005524">
    <property type="term" value="F:ATP binding"/>
    <property type="evidence" value="ECO:0007669"/>
    <property type="project" value="UniProtKB-UniRule"/>
</dbReference>
<dbReference type="InterPro" id="IPR000719">
    <property type="entry name" value="Prot_kinase_dom"/>
</dbReference>
<dbReference type="InterPro" id="IPR017441">
    <property type="entry name" value="Protein_kinase_ATP_BS"/>
</dbReference>
<dbReference type="InterPro" id="IPR011009">
    <property type="entry name" value="Kinase-like_dom_sf"/>
</dbReference>
<feature type="compositionally biased region" description="Polar residues" evidence="7">
    <location>
        <begin position="607"/>
        <end position="619"/>
    </location>
</feature>
<evidence type="ECO:0000256" key="4">
    <source>
        <dbReference type="ARBA" id="ARBA00022777"/>
    </source>
</evidence>
<keyword evidence="1" id="KW-0723">Serine/threonine-protein kinase</keyword>
<dbReference type="PROSITE" id="PS00108">
    <property type="entry name" value="PROTEIN_KINASE_ST"/>
    <property type="match status" value="1"/>
</dbReference>
<keyword evidence="4" id="KW-0418">Kinase</keyword>
<dbReference type="Gene3D" id="1.10.510.10">
    <property type="entry name" value="Transferase(Phosphotransferase) domain 1"/>
    <property type="match status" value="1"/>
</dbReference>
<reference evidence="9" key="1">
    <citation type="journal article" date="2012" name="Proc. Natl. Acad. Sci. U.S.A.">
        <title>Antigenic diversity is generated by distinct evolutionary mechanisms in African trypanosome species.</title>
        <authorList>
            <person name="Jackson A.P."/>
            <person name="Berry A."/>
            <person name="Aslett M."/>
            <person name="Allison H.C."/>
            <person name="Burton P."/>
            <person name="Vavrova-Anderson J."/>
            <person name="Brown R."/>
            <person name="Browne H."/>
            <person name="Corton N."/>
            <person name="Hauser H."/>
            <person name="Gamble J."/>
            <person name="Gilderthorp R."/>
            <person name="Marcello L."/>
            <person name="McQuillan J."/>
            <person name="Otto T.D."/>
            <person name="Quail M.A."/>
            <person name="Sanders M.J."/>
            <person name="van Tonder A."/>
            <person name="Ginger M.L."/>
            <person name="Field M.C."/>
            <person name="Barry J.D."/>
            <person name="Hertz-Fowler C."/>
            <person name="Berriman M."/>
        </authorList>
    </citation>
    <scope>NUCLEOTIDE SEQUENCE</scope>
    <source>
        <strain evidence="9">Y486</strain>
    </source>
</reference>
<dbReference type="AlphaFoldDB" id="G0UA87"/>
<dbReference type="PANTHER" id="PTHR11584:SF369">
    <property type="entry name" value="MITOGEN-ACTIVATED PROTEIN KINASE KINASE KINASE 19-RELATED"/>
    <property type="match status" value="1"/>
</dbReference>
<dbReference type="InterPro" id="IPR008271">
    <property type="entry name" value="Ser/Thr_kinase_AS"/>
</dbReference>
<evidence type="ECO:0000259" key="8">
    <source>
        <dbReference type="PROSITE" id="PS50011"/>
    </source>
</evidence>
<gene>
    <name evidence="9" type="ORF">TVY486_1102040</name>
</gene>
<feature type="domain" description="Protein kinase" evidence="8">
    <location>
        <begin position="215"/>
        <end position="467"/>
    </location>
</feature>
<name>G0UA87_TRYVY</name>
<feature type="binding site" evidence="6">
    <location>
        <position position="244"/>
    </location>
    <ligand>
        <name>ATP</name>
        <dbReference type="ChEBI" id="CHEBI:30616"/>
    </ligand>
</feature>
<sequence length="632" mass="67466">MAANIGLGGSERQECGSATLCDPFVVGNHSCEVPPHHLTMPDKPEEHAVEIHSGELLCEPLVLVFSPHPSNVASPALYADNMPTSLHTRQEADGVPSTATEHNELDLRVSVTDLGRPTPVPLQQCPREPGGLSNAADEGAPLFQTATAAVRNEKTRRASLSGDTPALAANNADGGKCNSSNQAQPAPVVSSVLPAAPIAPASGLSKGPESRVFNFKYLEKIGEGGYGEVFKAMLDDGRLVAVKKMRRVASSKSIDREVSVLSTLPPHPHCVRYLGSAYSSNHHYIIMEYISGGSIASIRNKAGVFSEAAMQRYVKMVLLGLLHLHKHNIVHRDIKGANVLLDEKACAKIIDFGTCKVQSPTCETLGACGTPYWMSPEVCRGEGATGASDVWSVGCLCLEMTGKSGLPWDFPPHMDKLAILHAIADAKQPPSIPSDLTTLAKDFISSMLKINPGERPSVDALLEHPFLKESSQVDSSLDGKFVFLRKEGMGLGTVSGSKESRQHPLCEGGNAVGGGSALVTAAGHENRPWANSFGLESSQDMTDSKFKFSTVDGATGTNAPNGVVWIHRKENTADGAGVKRQVPPVTASRGENTSSGGNRIQRERSTRPSSVSWLRSKQGSNDRKEVIKWLMR</sequence>
<dbReference type="PROSITE" id="PS50011">
    <property type="entry name" value="PROTEIN_KINASE_DOM"/>
    <property type="match status" value="1"/>
</dbReference>
<dbReference type="SUPFAM" id="SSF56112">
    <property type="entry name" value="Protein kinase-like (PK-like)"/>
    <property type="match status" value="1"/>
</dbReference>
<dbReference type="GO" id="GO:0004674">
    <property type="term" value="F:protein serine/threonine kinase activity"/>
    <property type="evidence" value="ECO:0007669"/>
    <property type="project" value="UniProtKB-KW"/>
</dbReference>
<evidence type="ECO:0000256" key="2">
    <source>
        <dbReference type="ARBA" id="ARBA00022679"/>
    </source>
</evidence>
<dbReference type="EMBL" id="HE573027">
    <property type="protein sequence ID" value="CCC52719.1"/>
    <property type="molecule type" value="Genomic_DNA"/>
</dbReference>
<dbReference type="SMART" id="SM00220">
    <property type="entry name" value="S_TKc"/>
    <property type="match status" value="1"/>
</dbReference>
<feature type="compositionally biased region" description="Polar residues" evidence="7">
    <location>
        <begin position="589"/>
        <end position="598"/>
    </location>
</feature>
<organism evidence="9">
    <name type="scientific">Trypanosoma vivax (strain Y486)</name>
    <dbReference type="NCBI Taxonomy" id="1055687"/>
    <lineage>
        <taxon>Eukaryota</taxon>
        <taxon>Discoba</taxon>
        <taxon>Euglenozoa</taxon>
        <taxon>Kinetoplastea</taxon>
        <taxon>Metakinetoplastina</taxon>
        <taxon>Trypanosomatida</taxon>
        <taxon>Trypanosomatidae</taxon>
        <taxon>Trypanosoma</taxon>
        <taxon>Duttonella</taxon>
    </lineage>
</organism>
<protein>
    <recommendedName>
        <fullName evidence="8">Protein kinase domain-containing protein</fullName>
    </recommendedName>
</protein>
<dbReference type="VEuPathDB" id="TriTrypDB:TvY486_1102040"/>
<feature type="region of interest" description="Disordered" evidence="7">
    <location>
        <begin position="570"/>
        <end position="624"/>
    </location>
</feature>
<evidence type="ECO:0000256" key="1">
    <source>
        <dbReference type="ARBA" id="ARBA00022527"/>
    </source>
</evidence>
<evidence type="ECO:0000313" key="9">
    <source>
        <dbReference type="EMBL" id="CCC52719.1"/>
    </source>
</evidence>
<evidence type="ECO:0000256" key="5">
    <source>
        <dbReference type="ARBA" id="ARBA00022840"/>
    </source>
</evidence>
<dbReference type="PANTHER" id="PTHR11584">
    <property type="entry name" value="SERINE/THREONINE PROTEIN KINASE"/>
    <property type="match status" value="1"/>
</dbReference>
<evidence type="ECO:0000256" key="3">
    <source>
        <dbReference type="ARBA" id="ARBA00022741"/>
    </source>
</evidence>